<dbReference type="SUPFAM" id="SSF50118">
    <property type="entry name" value="Cell growth inhibitor/plasmid maintenance toxic component"/>
    <property type="match status" value="1"/>
</dbReference>
<sequence length="95" mass="11187">MEKEFDRWNKTKKEIDQSSENRFYHPREIWWCTLGINIGFEQDGSDQEFRRPVLVLRAFGKICLVVPLTTSPQKHKFRVPIGLVEGKERALLSPN</sequence>
<dbReference type="Pfam" id="PF02452">
    <property type="entry name" value="PemK_toxin"/>
    <property type="match status" value="1"/>
</dbReference>
<organism evidence="1 2">
    <name type="scientific">Candidatus Vogelbacteria bacterium CG10_big_fil_rev_8_21_14_0_10_49_38</name>
    <dbReference type="NCBI Taxonomy" id="1975043"/>
    <lineage>
        <taxon>Bacteria</taxon>
        <taxon>Candidatus Vogeliibacteriota</taxon>
    </lineage>
</organism>
<dbReference type="Proteomes" id="UP000230431">
    <property type="component" value="Unassembled WGS sequence"/>
</dbReference>
<evidence type="ECO:0000313" key="1">
    <source>
        <dbReference type="EMBL" id="PIR45909.1"/>
    </source>
</evidence>
<dbReference type="EMBL" id="PCYK01000021">
    <property type="protein sequence ID" value="PIR45909.1"/>
    <property type="molecule type" value="Genomic_DNA"/>
</dbReference>
<name>A0A2H0RH99_9BACT</name>
<dbReference type="GO" id="GO:0003677">
    <property type="term" value="F:DNA binding"/>
    <property type="evidence" value="ECO:0007669"/>
    <property type="project" value="InterPro"/>
</dbReference>
<comment type="caution">
    <text evidence="1">The sequence shown here is derived from an EMBL/GenBank/DDBJ whole genome shotgun (WGS) entry which is preliminary data.</text>
</comment>
<gene>
    <name evidence="1" type="ORF">COV08_02665</name>
</gene>
<proteinExistence type="predicted"/>
<dbReference type="AlphaFoldDB" id="A0A2H0RH99"/>
<protein>
    <submittedName>
        <fullName evidence="1">Uncharacterized protein</fullName>
    </submittedName>
</protein>
<dbReference type="Gene3D" id="2.30.30.110">
    <property type="match status" value="1"/>
</dbReference>
<dbReference type="InterPro" id="IPR011067">
    <property type="entry name" value="Plasmid_toxin/cell-grow_inhib"/>
</dbReference>
<evidence type="ECO:0000313" key="2">
    <source>
        <dbReference type="Proteomes" id="UP000230431"/>
    </source>
</evidence>
<accession>A0A2H0RH99</accession>
<reference evidence="1 2" key="1">
    <citation type="submission" date="2017-09" db="EMBL/GenBank/DDBJ databases">
        <title>Depth-based differentiation of microbial function through sediment-hosted aquifers and enrichment of novel symbionts in the deep terrestrial subsurface.</title>
        <authorList>
            <person name="Probst A.J."/>
            <person name="Ladd B."/>
            <person name="Jarett J.K."/>
            <person name="Geller-Mcgrath D.E."/>
            <person name="Sieber C.M."/>
            <person name="Emerson J.B."/>
            <person name="Anantharaman K."/>
            <person name="Thomas B.C."/>
            <person name="Malmstrom R."/>
            <person name="Stieglmeier M."/>
            <person name="Klingl A."/>
            <person name="Woyke T."/>
            <person name="Ryan C.M."/>
            <person name="Banfield J.F."/>
        </authorList>
    </citation>
    <scope>NUCLEOTIDE SEQUENCE [LARGE SCALE GENOMIC DNA]</scope>
    <source>
        <strain evidence="1">CG10_big_fil_rev_8_21_14_0_10_49_38</strain>
    </source>
</reference>
<dbReference type="InterPro" id="IPR003477">
    <property type="entry name" value="PemK-like"/>
</dbReference>